<name>A0A6G1F8R7_9ORYZ</name>
<keyword evidence="2" id="KW-1185">Reference proteome</keyword>
<dbReference type="AlphaFoldDB" id="A0A6G1F8R7"/>
<comment type="caution">
    <text evidence="1">The sequence shown here is derived from an EMBL/GenBank/DDBJ whole genome shotgun (WGS) entry which is preliminary data.</text>
</comment>
<proteinExistence type="predicted"/>
<protein>
    <submittedName>
        <fullName evidence="1">Uncharacterized protein</fullName>
    </submittedName>
</protein>
<sequence length="59" mass="6172">MAQVLAMQNSLFERMVANTENLGAAFAQGANQGQSKLADVQCTLPPTFSSAADPLDADD</sequence>
<dbReference type="EMBL" id="SPHZ02000001">
    <property type="protein sequence ID" value="KAF0933235.1"/>
    <property type="molecule type" value="Genomic_DNA"/>
</dbReference>
<organism evidence="1 2">
    <name type="scientific">Oryza meyeriana var. granulata</name>
    <dbReference type="NCBI Taxonomy" id="110450"/>
    <lineage>
        <taxon>Eukaryota</taxon>
        <taxon>Viridiplantae</taxon>
        <taxon>Streptophyta</taxon>
        <taxon>Embryophyta</taxon>
        <taxon>Tracheophyta</taxon>
        <taxon>Spermatophyta</taxon>
        <taxon>Magnoliopsida</taxon>
        <taxon>Liliopsida</taxon>
        <taxon>Poales</taxon>
        <taxon>Poaceae</taxon>
        <taxon>BOP clade</taxon>
        <taxon>Oryzoideae</taxon>
        <taxon>Oryzeae</taxon>
        <taxon>Oryzinae</taxon>
        <taxon>Oryza</taxon>
        <taxon>Oryza meyeriana</taxon>
    </lineage>
</organism>
<evidence type="ECO:0000313" key="2">
    <source>
        <dbReference type="Proteomes" id="UP000479710"/>
    </source>
</evidence>
<evidence type="ECO:0000313" key="1">
    <source>
        <dbReference type="EMBL" id="KAF0933235.1"/>
    </source>
</evidence>
<gene>
    <name evidence="1" type="ORF">E2562_016174</name>
</gene>
<reference evidence="1 2" key="1">
    <citation type="submission" date="2019-11" db="EMBL/GenBank/DDBJ databases">
        <title>Whole genome sequence of Oryza granulata.</title>
        <authorList>
            <person name="Li W."/>
        </authorList>
    </citation>
    <scope>NUCLEOTIDE SEQUENCE [LARGE SCALE GENOMIC DNA]</scope>
    <source>
        <strain evidence="2">cv. Menghai</strain>
        <tissue evidence="1">Leaf</tissue>
    </source>
</reference>
<accession>A0A6G1F8R7</accession>
<dbReference type="Proteomes" id="UP000479710">
    <property type="component" value="Unassembled WGS sequence"/>
</dbReference>